<proteinExistence type="predicted"/>
<dbReference type="InterPro" id="IPR026341">
    <property type="entry name" value="T9SS_type_B"/>
</dbReference>
<name>A0A1I7I814_9FLAO</name>
<organism evidence="2 3">
    <name type="scientific">Pustulibacterium marinum</name>
    <dbReference type="NCBI Taxonomy" id="1224947"/>
    <lineage>
        <taxon>Bacteria</taxon>
        <taxon>Pseudomonadati</taxon>
        <taxon>Bacteroidota</taxon>
        <taxon>Flavobacteriia</taxon>
        <taxon>Flavobacteriales</taxon>
        <taxon>Flavobacteriaceae</taxon>
        <taxon>Pustulibacterium</taxon>
    </lineage>
</organism>
<dbReference type="STRING" id="1224947.SAMN05216480_113105"/>
<dbReference type="RefSeq" id="WP_093026030.1">
    <property type="nucleotide sequence ID" value="NZ_FPBK01000013.1"/>
</dbReference>
<feature type="signal peptide" evidence="1">
    <location>
        <begin position="1"/>
        <end position="20"/>
    </location>
</feature>
<evidence type="ECO:0000313" key="2">
    <source>
        <dbReference type="EMBL" id="SFU69115.1"/>
    </source>
</evidence>
<gene>
    <name evidence="2" type="ORF">SAMN05216480_113105</name>
</gene>
<evidence type="ECO:0000256" key="1">
    <source>
        <dbReference type="SAM" id="SignalP"/>
    </source>
</evidence>
<evidence type="ECO:0000313" key="3">
    <source>
        <dbReference type="Proteomes" id="UP000199138"/>
    </source>
</evidence>
<accession>A0A1I7I814</accession>
<dbReference type="Pfam" id="PF13585">
    <property type="entry name" value="CHU_C"/>
    <property type="match status" value="1"/>
</dbReference>
<feature type="chain" id="PRO_5011717254" evidence="1">
    <location>
        <begin position="21"/>
        <end position="854"/>
    </location>
</feature>
<dbReference type="EMBL" id="FPBK01000013">
    <property type="protein sequence ID" value="SFU69115.1"/>
    <property type="molecule type" value="Genomic_DNA"/>
</dbReference>
<keyword evidence="1" id="KW-0732">Signal</keyword>
<sequence length="854" mass="92603">MKSIVLACSIMLLSMCTVVAQECNGSFGDPVFDETFGNNAATGSDFAGALPSGTTNYTYATTDTQDGYYTITTNPNLALSSLFSTTDHTDDEEGEGYMLVVNADENSTGEFYRTSVTGLCNSLVYQFSAYFLNALPLNGACSDPVPCNIKFVIEDEDGNELGSVETGDIDSINSINWVNYSFEFVMPDGDDSVSVVLINNALGGCGNDLAIDDITFRACGSLATVSTDYEDFDAGICPNETVTFTADIDESAYTNPAYQWQISTDGGDTWTDISGETSTSVTITGFSENELVRYLVYEAENIDSPNCQIASEAMEVVIYETPANEPSDLEACDQEQNGTAVFDLTSVETVLLGGANAEDFTISYHTSESNAENNTAAISTPEAYENTSVGETIYVRVYNIEKGCSNVTSFQLLLNDLPEVNSPVTLHQCDDDTDGISEFNLEEALGFITDEDLEFTFYKTEAAAWSEDSALDIPNPTSFGNYTYNTVYVTAKNELGCFAVAEIQLVVSVSQIPDSYTATLEVCDSDADGDADNGVETFNLNSVTNDILALFSDSESLEVTYYTSEADALAEMNEVGPSFTNTDSPYEEWLYVRIDNATDNSCFGLKKCVQLLVNSLPVFEVTTPQQICLNDVPKTLSVENAQGNYSYTWYDPSGAIISTSSTAQATEAGNFTIVASTSTSDNACEQEATITLTASNVPETVEISIEDGHRNNTITVNVTGIGNYEYSIDGENYQVSPVFDDLDGGSYTVYIRDKNGCGVVTDEVCIIAFPPYFTPNGDGINDVWMPQNANSDCGQDAVIYIFDRYGQLLSQITTGEGWDGTYKGETLPATDYWFKVALPNRNNESFTGHFAMKR</sequence>
<dbReference type="Proteomes" id="UP000199138">
    <property type="component" value="Unassembled WGS sequence"/>
</dbReference>
<keyword evidence="3" id="KW-1185">Reference proteome</keyword>
<dbReference type="NCBIfam" id="TIGR04131">
    <property type="entry name" value="Bac_Flav_CTERM"/>
    <property type="match status" value="1"/>
</dbReference>
<dbReference type="OrthoDB" id="1652165at2"/>
<dbReference type="AlphaFoldDB" id="A0A1I7I814"/>
<reference evidence="2 3" key="1">
    <citation type="submission" date="2016-10" db="EMBL/GenBank/DDBJ databases">
        <authorList>
            <person name="de Groot N.N."/>
        </authorList>
    </citation>
    <scope>NUCLEOTIDE SEQUENCE [LARGE SCALE GENOMIC DNA]</scope>
    <source>
        <strain evidence="2 3">CGMCC 1.12333</strain>
    </source>
</reference>
<protein>
    <submittedName>
        <fullName evidence="2">Gliding motility-associated C-terminal domain-containing protein</fullName>
    </submittedName>
</protein>